<feature type="non-terminal residue" evidence="1">
    <location>
        <position position="129"/>
    </location>
</feature>
<reference evidence="1" key="1">
    <citation type="journal article" date="2014" name="Front. Microbiol.">
        <title>High frequency of phylogenetically diverse reductive dehalogenase-homologous genes in deep subseafloor sedimentary metagenomes.</title>
        <authorList>
            <person name="Kawai M."/>
            <person name="Futagami T."/>
            <person name="Toyoda A."/>
            <person name="Takaki Y."/>
            <person name="Nishi S."/>
            <person name="Hori S."/>
            <person name="Arai W."/>
            <person name="Tsubouchi T."/>
            <person name="Morono Y."/>
            <person name="Uchiyama I."/>
            <person name="Ito T."/>
            <person name="Fujiyama A."/>
            <person name="Inagaki F."/>
            <person name="Takami H."/>
        </authorList>
    </citation>
    <scope>NUCLEOTIDE SEQUENCE</scope>
    <source>
        <strain evidence="1">Expedition CK06-06</strain>
    </source>
</reference>
<name>X1S7P7_9ZZZZ</name>
<dbReference type="EMBL" id="BARW01018857">
    <property type="protein sequence ID" value="GAI89067.1"/>
    <property type="molecule type" value="Genomic_DNA"/>
</dbReference>
<protein>
    <submittedName>
        <fullName evidence="1">Uncharacterized protein</fullName>
    </submittedName>
</protein>
<comment type="caution">
    <text evidence="1">The sequence shown here is derived from an EMBL/GenBank/DDBJ whole genome shotgun (WGS) entry which is preliminary data.</text>
</comment>
<proteinExistence type="predicted"/>
<sequence length="129" mass="14729">MFCEWHKQSDPFHGTNIYLPPSAVAGALIGKNRPTNPWKPFAGLRRGTFACIGLSQNYTNAEMDELLENQINPLTRFGGSYALIDNLTMLTYNSAFSNLNIRFLFDYITEVSEDYLLTFVQEYNDEATR</sequence>
<evidence type="ECO:0000313" key="1">
    <source>
        <dbReference type="EMBL" id="GAI89067.1"/>
    </source>
</evidence>
<dbReference type="AlphaFoldDB" id="X1S7P7"/>
<gene>
    <name evidence="1" type="ORF">S12H4_32197</name>
</gene>
<accession>X1S7P7</accession>
<organism evidence="1">
    <name type="scientific">marine sediment metagenome</name>
    <dbReference type="NCBI Taxonomy" id="412755"/>
    <lineage>
        <taxon>unclassified sequences</taxon>
        <taxon>metagenomes</taxon>
        <taxon>ecological metagenomes</taxon>
    </lineage>
</organism>